<sequence length="1244" mass="141020">MSAGTRMFRRSSCSPFYHSCSSRVSQPGARLLRGPREGDEEYEEITQEDCWTVISSFFDEKGLVRQQLDSFNDFVHHSMQEMIEESPDLVLDQAEQHTGHETDLTRRYELHFGQIFLSRPTITEIDGSVVPIFPQEARLRNLTYSAPIYVEVFRKFSTGREDPDGQPGDMTWETELEDVPQAENPKVWIGKLPIMLRSMFCILSELGEQELHDLNECPYDSGGYFIINGSEKVLIAQERMATNHVYVFAKAQPSPINFLAEIRSAVEKGGKTISQFQVKMFHRNQEKTSGNVMKATIPYIKVDIPIWVVFRALGVISDRDILEHICYDMQDFQMLEMLKPCIDDGFVIQSRDIALDFIGNRGTTTGLSKERRVRYAQEILQKEMLPHVSMSEGSESKKAYFFGYMIHRLLLAALERRELDDRDHFGKKRLDLAGPLLANLFRMLYRKLTRDVYRYLQKCVETHKEFNLNLAIKHNTITNGLKYSLATGNWGDQKKAMSAKAGVSQVLNRYTYASTLSHLRRCNTPLGREGKIAKPRQLHNTHWGMVCPAETPEGQACGLVKNLALMATISVGSTSGPIIDFLEEWGLESLEENAHSSSLTTKVFVNGVWMGVHRDPANLIETLKKLRRKDDVHPEVSIVRDIRERELRLYTDPGRVCRPLFVVENQSLVLHKKHVRWLTQGFRDDTGDAFEWQHLVKSGVIELLDAEEEETVMICMTPEDLENSRLQSTGVDPLANDTEFDPAARLKAASGINTHTWTHCEIHPSMILGICASIIPFPDHNQSPRNTYQSAMGKQAMGIYLTNFLVRMDTMANILYYPQKPLATTRSMEYLKFRELPAGQNAIVAILCYSGYNQEDSVIMNQSSVDRGLFRSIYYRSYMDLEKRSGVQQLEEFEKPSHDNTLRLKHGTYDKLEDDGLVAPGTGVSGADIIIGKTAPLPPDGEEMGQRSRVHTRRDVSTPLKTTESGIVDQVLITTNADGQKFVKIRVRSTRIPQIGDKFASRHGQKGTIGITYRQEDMPFTAQGITPDIIINPHAIPSRMTIGHLVEALLSKVATLIGNEGDATPFTDLTVESVSQYLNQQGYQSRGLEIMYHGHTGRKLQAQVYLGPTYYQRLKHMVDDKIHSRARGPVQILTRQPVEGRSRDGGLRFGEMERDCMISHGVAGFLKERLFDASDAYRLHVCDICGLTAIANLKKQTFECRGCKTKTTCSQLYIPYAAKLLFQELQSMNIAPRLYTTSTGRVRD</sequence>
<dbReference type="EMBL" id="MU275845">
    <property type="protein sequence ID" value="KAI0052523.1"/>
    <property type="molecule type" value="Genomic_DNA"/>
</dbReference>
<organism evidence="1 2">
    <name type="scientific">Auriscalpium vulgare</name>
    <dbReference type="NCBI Taxonomy" id="40419"/>
    <lineage>
        <taxon>Eukaryota</taxon>
        <taxon>Fungi</taxon>
        <taxon>Dikarya</taxon>
        <taxon>Basidiomycota</taxon>
        <taxon>Agaricomycotina</taxon>
        <taxon>Agaricomycetes</taxon>
        <taxon>Russulales</taxon>
        <taxon>Auriscalpiaceae</taxon>
        <taxon>Auriscalpium</taxon>
    </lineage>
</organism>
<reference evidence="1" key="2">
    <citation type="journal article" date="2022" name="New Phytol.">
        <title>Evolutionary transition to the ectomycorrhizal habit in the genomes of a hyperdiverse lineage of mushroom-forming fungi.</title>
        <authorList>
            <person name="Looney B."/>
            <person name="Miyauchi S."/>
            <person name="Morin E."/>
            <person name="Drula E."/>
            <person name="Courty P.E."/>
            <person name="Kohler A."/>
            <person name="Kuo A."/>
            <person name="LaButti K."/>
            <person name="Pangilinan J."/>
            <person name="Lipzen A."/>
            <person name="Riley R."/>
            <person name="Andreopoulos W."/>
            <person name="He G."/>
            <person name="Johnson J."/>
            <person name="Nolan M."/>
            <person name="Tritt A."/>
            <person name="Barry K.W."/>
            <person name="Grigoriev I.V."/>
            <person name="Nagy L.G."/>
            <person name="Hibbett D."/>
            <person name="Henrissat B."/>
            <person name="Matheny P.B."/>
            <person name="Labbe J."/>
            <person name="Martin F.M."/>
        </authorList>
    </citation>
    <scope>NUCLEOTIDE SEQUENCE</scope>
    <source>
        <strain evidence="1">FP105234-sp</strain>
    </source>
</reference>
<reference evidence="1" key="1">
    <citation type="submission" date="2021-02" db="EMBL/GenBank/DDBJ databases">
        <authorList>
            <consortium name="DOE Joint Genome Institute"/>
            <person name="Ahrendt S."/>
            <person name="Looney B.P."/>
            <person name="Miyauchi S."/>
            <person name="Morin E."/>
            <person name="Drula E."/>
            <person name="Courty P.E."/>
            <person name="Chicoki N."/>
            <person name="Fauchery L."/>
            <person name="Kohler A."/>
            <person name="Kuo A."/>
            <person name="Labutti K."/>
            <person name="Pangilinan J."/>
            <person name="Lipzen A."/>
            <person name="Riley R."/>
            <person name="Andreopoulos W."/>
            <person name="He G."/>
            <person name="Johnson J."/>
            <person name="Barry K.W."/>
            <person name="Grigoriev I.V."/>
            <person name="Nagy L."/>
            <person name="Hibbett D."/>
            <person name="Henrissat B."/>
            <person name="Matheny P.B."/>
            <person name="Labbe J."/>
            <person name="Martin F."/>
        </authorList>
    </citation>
    <scope>NUCLEOTIDE SEQUENCE</scope>
    <source>
        <strain evidence="1">FP105234-sp</strain>
    </source>
</reference>
<dbReference type="Proteomes" id="UP000814033">
    <property type="component" value="Unassembled WGS sequence"/>
</dbReference>
<evidence type="ECO:0000313" key="1">
    <source>
        <dbReference type="EMBL" id="KAI0052523.1"/>
    </source>
</evidence>
<name>A0ACB8S9P0_9AGAM</name>
<accession>A0ACB8S9P0</accession>
<gene>
    <name evidence="1" type="ORF">FA95DRAFT_1586681</name>
</gene>
<keyword evidence="2" id="KW-1185">Reference proteome</keyword>
<protein>
    <submittedName>
        <fullName evidence="1">DNA-dependent RNA polymerase II second largest subunit</fullName>
    </submittedName>
</protein>
<evidence type="ECO:0000313" key="2">
    <source>
        <dbReference type="Proteomes" id="UP000814033"/>
    </source>
</evidence>
<comment type="caution">
    <text evidence="1">The sequence shown here is derived from an EMBL/GenBank/DDBJ whole genome shotgun (WGS) entry which is preliminary data.</text>
</comment>
<proteinExistence type="predicted"/>